<evidence type="ECO:0000313" key="5">
    <source>
        <dbReference type="EMBL" id="KAK2189643.1"/>
    </source>
</evidence>
<dbReference type="SMART" id="SM00228">
    <property type="entry name" value="PDZ"/>
    <property type="match status" value="1"/>
</dbReference>
<keyword evidence="3" id="KW-0440">LIM domain</keyword>
<reference evidence="5" key="1">
    <citation type="journal article" date="2023" name="Mol. Biol. Evol.">
        <title>Third-Generation Sequencing Reveals the Adaptive Role of the Epigenome in Three Deep-Sea Polychaetes.</title>
        <authorList>
            <person name="Perez M."/>
            <person name="Aroh O."/>
            <person name="Sun Y."/>
            <person name="Lan Y."/>
            <person name="Juniper S.K."/>
            <person name="Young C.R."/>
            <person name="Angers B."/>
            <person name="Qian P.Y."/>
        </authorList>
    </citation>
    <scope>NUCLEOTIDE SEQUENCE</scope>
    <source>
        <strain evidence="5">R07B-5</strain>
    </source>
</reference>
<dbReference type="InterPro" id="IPR001478">
    <property type="entry name" value="PDZ"/>
</dbReference>
<dbReference type="Gene3D" id="2.30.42.10">
    <property type="match status" value="1"/>
</dbReference>
<keyword evidence="3" id="KW-0479">Metal-binding</keyword>
<dbReference type="GO" id="GO:0001725">
    <property type="term" value="C:stress fiber"/>
    <property type="evidence" value="ECO:0007669"/>
    <property type="project" value="TreeGrafter"/>
</dbReference>
<dbReference type="GO" id="GO:0003779">
    <property type="term" value="F:actin binding"/>
    <property type="evidence" value="ECO:0007669"/>
    <property type="project" value="TreeGrafter"/>
</dbReference>
<dbReference type="Pfam" id="PF00595">
    <property type="entry name" value="PDZ"/>
    <property type="match status" value="1"/>
</dbReference>
<name>A0AAD9P7L3_RIDPI</name>
<evidence type="ECO:0000256" key="2">
    <source>
        <dbReference type="ARBA" id="ARBA00022490"/>
    </source>
</evidence>
<accession>A0AAD9P7L3</accession>
<feature type="domain" description="PDZ" evidence="4">
    <location>
        <begin position="7"/>
        <end position="90"/>
    </location>
</feature>
<proteinExistence type="predicted"/>
<keyword evidence="3" id="KW-0862">Zinc</keyword>
<dbReference type="PROSITE" id="PS50106">
    <property type="entry name" value="PDZ"/>
    <property type="match status" value="1"/>
</dbReference>
<dbReference type="PANTHER" id="PTHR24214">
    <property type="entry name" value="PDZ AND LIM DOMAIN PROTEIN ZASP"/>
    <property type="match status" value="1"/>
</dbReference>
<evidence type="ECO:0000313" key="6">
    <source>
        <dbReference type="Proteomes" id="UP001209878"/>
    </source>
</evidence>
<dbReference type="PANTHER" id="PTHR24214:SF38">
    <property type="entry name" value="PDZ AND LIM DOMAIN PROTEIN ZASP-RELATED"/>
    <property type="match status" value="1"/>
</dbReference>
<sequence length="146" mass="15333">MSALTLSAKLDRTDNSTPWGFRMHGGKDFGATLTIQRVTPGSLAAKCGLQVGDAILKIGDAPTETLKHKEAQQHIIMAGNSLELTLQRGGGYTAPPAAPAQSYYTPSAASPSYSSPAAPAFSPPGAQSQVSCVFHITNYYSVFNCK</sequence>
<keyword evidence="6" id="KW-1185">Reference proteome</keyword>
<keyword evidence="2" id="KW-0963">Cytoplasm</keyword>
<dbReference type="GO" id="GO:0061061">
    <property type="term" value="P:muscle structure development"/>
    <property type="evidence" value="ECO:0007669"/>
    <property type="project" value="TreeGrafter"/>
</dbReference>
<dbReference type="GO" id="GO:0051371">
    <property type="term" value="F:muscle alpha-actinin binding"/>
    <property type="evidence" value="ECO:0007669"/>
    <property type="project" value="TreeGrafter"/>
</dbReference>
<dbReference type="EMBL" id="JAODUO010000101">
    <property type="protein sequence ID" value="KAK2189643.1"/>
    <property type="molecule type" value="Genomic_DNA"/>
</dbReference>
<protein>
    <recommendedName>
        <fullName evidence="4">PDZ domain-containing protein</fullName>
    </recommendedName>
</protein>
<gene>
    <name evidence="5" type="ORF">NP493_101g09031</name>
</gene>
<evidence type="ECO:0000256" key="3">
    <source>
        <dbReference type="ARBA" id="ARBA00023038"/>
    </source>
</evidence>
<evidence type="ECO:0000256" key="1">
    <source>
        <dbReference type="ARBA" id="ARBA00004496"/>
    </source>
</evidence>
<dbReference type="GO" id="GO:0005912">
    <property type="term" value="C:adherens junction"/>
    <property type="evidence" value="ECO:0007669"/>
    <property type="project" value="TreeGrafter"/>
</dbReference>
<dbReference type="CDD" id="cd23068">
    <property type="entry name" value="PDZ_ZASP52-like"/>
    <property type="match status" value="1"/>
</dbReference>
<dbReference type="GO" id="GO:0030036">
    <property type="term" value="P:actin cytoskeleton organization"/>
    <property type="evidence" value="ECO:0007669"/>
    <property type="project" value="TreeGrafter"/>
</dbReference>
<dbReference type="GO" id="GO:0030018">
    <property type="term" value="C:Z disc"/>
    <property type="evidence" value="ECO:0007669"/>
    <property type="project" value="TreeGrafter"/>
</dbReference>
<organism evidence="5 6">
    <name type="scientific">Ridgeia piscesae</name>
    <name type="common">Tubeworm</name>
    <dbReference type="NCBI Taxonomy" id="27915"/>
    <lineage>
        <taxon>Eukaryota</taxon>
        <taxon>Metazoa</taxon>
        <taxon>Spiralia</taxon>
        <taxon>Lophotrochozoa</taxon>
        <taxon>Annelida</taxon>
        <taxon>Polychaeta</taxon>
        <taxon>Sedentaria</taxon>
        <taxon>Canalipalpata</taxon>
        <taxon>Sabellida</taxon>
        <taxon>Siboglinidae</taxon>
        <taxon>Ridgeia</taxon>
    </lineage>
</organism>
<dbReference type="FunFam" id="2.30.42.10:FF:000055">
    <property type="entry name" value="PDZ and LIM domain protein 3"/>
    <property type="match status" value="1"/>
</dbReference>
<dbReference type="AlphaFoldDB" id="A0AAD9P7L3"/>
<comment type="subcellular location">
    <subcellularLocation>
        <location evidence="1">Cytoplasm</location>
    </subcellularLocation>
</comment>
<dbReference type="InterPro" id="IPR050604">
    <property type="entry name" value="PDZ-LIM_domain"/>
</dbReference>
<dbReference type="InterPro" id="IPR036034">
    <property type="entry name" value="PDZ_sf"/>
</dbReference>
<dbReference type="GO" id="GO:0031941">
    <property type="term" value="C:filamentous actin"/>
    <property type="evidence" value="ECO:0007669"/>
    <property type="project" value="TreeGrafter"/>
</dbReference>
<comment type="caution">
    <text evidence="5">The sequence shown here is derived from an EMBL/GenBank/DDBJ whole genome shotgun (WGS) entry which is preliminary data.</text>
</comment>
<evidence type="ECO:0000259" key="4">
    <source>
        <dbReference type="PROSITE" id="PS50106"/>
    </source>
</evidence>
<dbReference type="SUPFAM" id="SSF50156">
    <property type="entry name" value="PDZ domain-like"/>
    <property type="match status" value="1"/>
</dbReference>
<dbReference type="Proteomes" id="UP001209878">
    <property type="component" value="Unassembled WGS sequence"/>
</dbReference>